<gene>
    <name evidence="1" type="ORF">RFI_09633</name>
</gene>
<dbReference type="EMBL" id="ASPP01007219">
    <property type="protein sequence ID" value="ETO27499.1"/>
    <property type="molecule type" value="Genomic_DNA"/>
</dbReference>
<sequence length="229" mass="26645">KLYKLNHIARECTKKRKECKYCGLATHEVAKCRNENNTSKHKCMLCSGQYPNKLKLHLIVNISFQSIDPIVLGNTETLDKVVEFWAKCVVDAGEAIIGIRAIWKGNKPWWSDSLCRLRKRAQKSKDRFCKQRTPRNLMLYKKISKQLQRKVLFEKHQHMIKSIDSLHEGNTGNLFTQFKALKNNKICIIPALVDKEMNSVARSDADKAYLLTKTFQSYLNIQKMLDSKW</sequence>
<dbReference type="AlphaFoldDB" id="X6NP88"/>
<reference evidence="1 2" key="1">
    <citation type="journal article" date="2013" name="Curr. Biol.">
        <title>The Genome of the Foraminiferan Reticulomyxa filosa.</title>
        <authorList>
            <person name="Glockner G."/>
            <person name="Hulsmann N."/>
            <person name="Schleicher M."/>
            <person name="Noegel A.A."/>
            <person name="Eichinger L."/>
            <person name="Gallinger C."/>
            <person name="Pawlowski J."/>
            <person name="Sierra R."/>
            <person name="Euteneuer U."/>
            <person name="Pillet L."/>
            <person name="Moustafa A."/>
            <person name="Platzer M."/>
            <person name="Groth M."/>
            <person name="Szafranski K."/>
            <person name="Schliwa M."/>
        </authorList>
    </citation>
    <scope>NUCLEOTIDE SEQUENCE [LARGE SCALE GENOMIC DNA]</scope>
</reference>
<feature type="non-terminal residue" evidence="1">
    <location>
        <position position="1"/>
    </location>
</feature>
<accession>X6NP88</accession>
<comment type="caution">
    <text evidence="1">The sequence shown here is derived from an EMBL/GenBank/DDBJ whole genome shotgun (WGS) entry which is preliminary data.</text>
</comment>
<evidence type="ECO:0000313" key="2">
    <source>
        <dbReference type="Proteomes" id="UP000023152"/>
    </source>
</evidence>
<proteinExistence type="predicted"/>
<name>X6NP88_RETFI</name>
<dbReference type="Proteomes" id="UP000023152">
    <property type="component" value="Unassembled WGS sequence"/>
</dbReference>
<protein>
    <submittedName>
        <fullName evidence="1">Uncharacterized protein</fullName>
    </submittedName>
</protein>
<organism evidence="1 2">
    <name type="scientific">Reticulomyxa filosa</name>
    <dbReference type="NCBI Taxonomy" id="46433"/>
    <lineage>
        <taxon>Eukaryota</taxon>
        <taxon>Sar</taxon>
        <taxon>Rhizaria</taxon>
        <taxon>Retaria</taxon>
        <taxon>Foraminifera</taxon>
        <taxon>Monothalamids</taxon>
        <taxon>Reticulomyxidae</taxon>
        <taxon>Reticulomyxa</taxon>
    </lineage>
</organism>
<evidence type="ECO:0000313" key="1">
    <source>
        <dbReference type="EMBL" id="ETO27499.1"/>
    </source>
</evidence>
<keyword evidence="2" id="KW-1185">Reference proteome</keyword>